<evidence type="ECO:0000256" key="1">
    <source>
        <dbReference type="SAM" id="MobiDB-lite"/>
    </source>
</evidence>
<organism evidence="2 3">
    <name type="scientific">Dictyocaulus viviparus</name>
    <name type="common">Bovine lungworm</name>
    <dbReference type="NCBI Taxonomy" id="29172"/>
    <lineage>
        <taxon>Eukaryota</taxon>
        <taxon>Metazoa</taxon>
        <taxon>Ecdysozoa</taxon>
        <taxon>Nematoda</taxon>
        <taxon>Chromadorea</taxon>
        <taxon>Rhabditida</taxon>
        <taxon>Rhabditina</taxon>
        <taxon>Rhabditomorpha</taxon>
        <taxon>Strongyloidea</taxon>
        <taxon>Metastrongylidae</taxon>
        <taxon>Dictyocaulus</taxon>
    </lineage>
</organism>
<name>A0A0D8Y5W3_DICVI</name>
<dbReference type="EMBL" id="KN716185">
    <property type="protein sequence ID" value="KJH51374.1"/>
    <property type="molecule type" value="Genomic_DNA"/>
</dbReference>
<gene>
    <name evidence="2" type="ORF">DICVIV_02493</name>
</gene>
<sequence>MILVKNVDSASILNPPKTQPVTHSSLTPTSLPATKPPPAPSPPPATKPPPAPTPSPAPKASANGGGGGGSRSNVLSRDMKKENRVDVQISDPYISDETPAVLVQSKDVETFDEHSSDFYSPYAMTCGEAVKAIPDTDGIARWAEEVSHFPMVVVLILYSSNFRCLPDANDIVVAKESDKVTVKNCKRCGFNKKWARRKNGLS</sequence>
<accession>A0A0D8Y5W3</accession>
<dbReference type="Proteomes" id="UP000053766">
    <property type="component" value="Unassembled WGS sequence"/>
</dbReference>
<feature type="compositionally biased region" description="Pro residues" evidence="1">
    <location>
        <begin position="34"/>
        <end position="57"/>
    </location>
</feature>
<feature type="region of interest" description="Disordered" evidence="1">
    <location>
        <begin position="1"/>
        <end position="80"/>
    </location>
</feature>
<dbReference type="AlphaFoldDB" id="A0A0D8Y5W3"/>
<proteinExistence type="predicted"/>
<keyword evidence="3" id="KW-1185">Reference proteome</keyword>
<reference evidence="2 3" key="1">
    <citation type="submission" date="2013-11" db="EMBL/GenBank/DDBJ databases">
        <title>Draft genome of the bovine lungworm Dictyocaulus viviparus.</title>
        <authorList>
            <person name="Mitreva M."/>
        </authorList>
    </citation>
    <scope>NUCLEOTIDE SEQUENCE [LARGE SCALE GENOMIC DNA]</scope>
    <source>
        <strain evidence="2 3">HannoverDv2000</strain>
    </source>
</reference>
<feature type="compositionally biased region" description="Low complexity" evidence="1">
    <location>
        <begin position="24"/>
        <end position="33"/>
    </location>
</feature>
<reference evidence="3" key="2">
    <citation type="journal article" date="2016" name="Sci. Rep.">
        <title>Dictyocaulus viviparus genome, variome and transcriptome elucidate lungworm biology and support future intervention.</title>
        <authorList>
            <person name="McNulty S.N."/>
            <person name="Strube C."/>
            <person name="Rosa B.A."/>
            <person name="Martin J.C."/>
            <person name="Tyagi R."/>
            <person name="Choi Y.J."/>
            <person name="Wang Q."/>
            <person name="Hallsworth Pepin K."/>
            <person name="Zhang X."/>
            <person name="Ozersky P."/>
            <person name="Wilson R.K."/>
            <person name="Sternberg P.W."/>
            <person name="Gasser R.B."/>
            <person name="Mitreva M."/>
        </authorList>
    </citation>
    <scope>NUCLEOTIDE SEQUENCE [LARGE SCALE GENOMIC DNA]</scope>
    <source>
        <strain evidence="3">HannoverDv2000</strain>
    </source>
</reference>
<evidence type="ECO:0000313" key="2">
    <source>
        <dbReference type="EMBL" id="KJH51374.1"/>
    </source>
</evidence>
<evidence type="ECO:0000313" key="3">
    <source>
        <dbReference type="Proteomes" id="UP000053766"/>
    </source>
</evidence>
<protein>
    <submittedName>
        <fullName evidence="2">Uncharacterized protein</fullName>
    </submittedName>
</protein>